<proteinExistence type="predicted"/>
<keyword evidence="1" id="KW-0472">Membrane</keyword>
<dbReference type="Proteomes" id="UP000023152">
    <property type="component" value="Unassembled WGS sequence"/>
</dbReference>
<keyword evidence="1" id="KW-1133">Transmembrane helix</keyword>
<gene>
    <name evidence="2" type="ORF">RFI_40149</name>
</gene>
<dbReference type="GO" id="GO:0003676">
    <property type="term" value="F:nucleic acid binding"/>
    <property type="evidence" value="ECO:0007669"/>
    <property type="project" value="InterPro"/>
</dbReference>
<protein>
    <submittedName>
        <fullName evidence="2">Uncharacterized protein</fullName>
    </submittedName>
</protein>
<keyword evidence="1" id="KW-0812">Transmembrane</keyword>
<dbReference type="Gene3D" id="4.10.60.10">
    <property type="entry name" value="Zinc finger, CCHC-type"/>
    <property type="match status" value="1"/>
</dbReference>
<dbReference type="EMBL" id="ASPP01049899">
    <property type="protein sequence ID" value="ETN97380.1"/>
    <property type="molecule type" value="Genomic_DNA"/>
</dbReference>
<comment type="caution">
    <text evidence="2">The sequence shown here is derived from an EMBL/GenBank/DDBJ whole genome shotgun (WGS) entry which is preliminary data.</text>
</comment>
<accession>X6L7M8</accession>
<dbReference type="SUPFAM" id="SSF57756">
    <property type="entry name" value="Retrovirus zinc finger-like domains"/>
    <property type="match status" value="1"/>
</dbReference>
<sequence>HVNVVDIAISAYLIKKCSILFAILSYQSTVHFRCCYLVDLKFFNYIFVFVSVFATILLTTKIIENEQSIDKKEWQTKLSTFLLNKPKWQYQQHSHAFLLPLVNHLLLVDWKTPDDGLINGEVKKAKHITQDFKILKDNDIQIGYSMVKVEPFDRNKSRPKSHFRQCKNCYKLNHITCECPKKRKACKYCGLANHEGAECRNKNNPSKYNVWATSK</sequence>
<reference evidence="2 3" key="1">
    <citation type="journal article" date="2013" name="Curr. Biol.">
        <title>The Genome of the Foraminiferan Reticulomyxa filosa.</title>
        <authorList>
            <person name="Glockner G."/>
            <person name="Hulsmann N."/>
            <person name="Schleicher M."/>
            <person name="Noegel A.A."/>
            <person name="Eichinger L."/>
            <person name="Gallinger C."/>
            <person name="Pawlowski J."/>
            <person name="Sierra R."/>
            <person name="Euteneuer U."/>
            <person name="Pillet L."/>
            <person name="Moustafa A."/>
            <person name="Platzer M."/>
            <person name="Groth M."/>
            <person name="Szafranski K."/>
            <person name="Schliwa M."/>
        </authorList>
    </citation>
    <scope>NUCLEOTIDE SEQUENCE [LARGE SCALE GENOMIC DNA]</scope>
</reference>
<dbReference type="GO" id="GO:0008270">
    <property type="term" value="F:zinc ion binding"/>
    <property type="evidence" value="ECO:0007669"/>
    <property type="project" value="InterPro"/>
</dbReference>
<feature type="transmembrane region" description="Helical" evidence="1">
    <location>
        <begin position="42"/>
        <end position="63"/>
    </location>
</feature>
<evidence type="ECO:0000256" key="1">
    <source>
        <dbReference type="SAM" id="Phobius"/>
    </source>
</evidence>
<organism evidence="2 3">
    <name type="scientific">Reticulomyxa filosa</name>
    <dbReference type="NCBI Taxonomy" id="46433"/>
    <lineage>
        <taxon>Eukaryota</taxon>
        <taxon>Sar</taxon>
        <taxon>Rhizaria</taxon>
        <taxon>Retaria</taxon>
        <taxon>Foraminifera</taxon>
        <taxon>Monothalamids</taxon>
        <taxon>Reticulomyxidae</taxon>
        <taxon>Reticulomyxa</taxon>
    </lineage>
</organism>
<evidence type="ECO:0000313" key="3">
    <source>
        <dbReference type="Proteomes" id="UP000023152"/>
    </source>
</evidence>
<feature type="non-terminal residue" evidence="2">
    <location>
        <position position="1"/>
    </location>
</feature>
<name>X6L7M8_RETFI</name>
<keyword evidence="3" id="KW-1185">Reference proteome</keyword>
<dbReference type="InterPro" id="IPR036875">
    <property type="entry name" value="Znf_CCHC_sf"/>
</dbReference>
<dbReference type="AlphaFoldDB" id="X6L7M8"/>
<evidence type="ECO:0000313" key="2">
    <source>
        <dbReference type="EMBL" id="ETN97380.1"/>
    </source>
</evidence>